<geneLocation type="mitochondrion" evidence="1"/>
<protein>
    <submittedName>
        <fullName evidence="1">Uncharacterized protein</fullName>
    </submittedName>
</protein>
<proteinExistence type="predicted"/>
<accession>A0A1Y0B0R0</accession>
<name>A0A1Y0B0R0_9LAMI</name>
<dbReference type="EMBL" id="KY774314">
    <property type="protein sequence ID" value="ART30979.1"/>
    <property type="molecule type" value="Genomic_DNA"/>
</dbReference>
<gene>
    <name evidence="1" type="ORF">AEK19_MT0735</name>
</gene>
<organism evidence="1">
    <name type="scientific">Utricularia reniformis</name>
    <dbReference type="NCBI Taxonomy" id="192314"/>
    <lineage>
        <taxon>Eukaryota</taxon>
        <taxon>Viridiplantae</taxon>
        <taxon>Streptophyta</taxon>
        <taxon>Embryophyta</taxon>
        <taxon>Tracheophyta</taxon>
        <taxon>Spermatophyta</taxon>
        <taxon>Magnoliopsida</taxon>
        <taxon>eudicotyledons</taxon>
        <taxon>Gunneridae</taxon>
        <taxon>Pentapetalae</taxon>
        <taxon>asterids</taxon>
        <taxon>lamiids</taxon>
        <taxon>Lamiales</taxon>
        <taxon>Lentibulariaceae</taxon>
        <taxon>Utricularia</taxon>
    </lineage>
</organism>
<reference evidence="1" key="1">
    <citation type="submission" date="2017-03" db="EMBL/GenBank/DDBJ databases">
        <title>The mitochondrial genome of the carnivorous plant Utricularia reniformis (Lentibulariaceae): structure, comparative analysis and evolutionary landmarks.</title>
        <authorList>
            <person name="Silva S.R."/>
            <person name="Alvarenga D.O."/>
            <person name="Michael T.P."/>
            <person name="Miranda V.F.O."/>
            <person name="Varani A.M."/>
        </authorList>
    </citation>
    <scope>NUCLEOTIDE SEQUENCE</scope>
</reference>
<dbReference type="AlphaFoldDB" id="A0A1Y0B0R0"/>
<evidence type="ECO:0000313" key="1">
    <source>
        <dbReference type="EMBL" id="ART30979.1"/>
    </source>
</evidence>
<sequence>MPMDCRFGTNESNDSDDEVFVPVPVMWKCRRWIRSFLSKRDCSNSCFLVQHCLWAASYFY</sequence>
<keyword evidence="1" id="KW-0496">Mitochondrion</keyword>